<sequence>MSGHQELPVTGASALMLGAIGVVMVALGTVLAFGARMGARARSLV</sequence>
<evidence type="ECO:0000256" key="1">
    <source>
        <dbReference type="SAM" id="Phobius"/>
    </source>
</evidence>
<dbReference type="Proteomes" id="UP001499978">
    <property type="component" value="Unassembled WGS sequence"/>
</dbReference>
<dbReference type="EMBL" id="BAAARY010000011">
    <property type="protein sequence ID" value="GAA2526118.1"/>
    <property type="molecule type" value="Genomic_DNA"/>
</dbReference>
<proteinExistence type="predicted"/>
<organism evidence="2 3">
    <name type="scientific">Pilimelia columellifera subsp. columellifera</name>
    <dbReference type="NCBI Taxonomy" id="706583"/>
    <lineage>
        <taxon>Bacteria</taxon>
        <taxon>Bacillati</taxon>
        <taxon>Actinomycetota</taxon>
        <taxon>Actinomycetes</taxon>
        <taxon>Micromonosporales</taxon>
        <taxon>Micromonosporaceae</taxon>
        <taxon>Pilimelia</taxon>
    </lineage>
</organism>
<reference evidence="3" key="1">
    <citation type="journal article" date="2019" name="Int. J. Syst. Evol. Microbiol.">
        <title>The Global Catalogue of Microorganisms (GCM) 10K type strain sequencing project: providing services to taxonomists for standard genome sequencing and annotation.</title>
        <authorList>
            <consortium name="The Broad Institute Genomics Platform"/>
            <consortium name="The Broad Institute Genome Sequencing Center for Infectious Disease"/>
            <person name="Wu L."/>
            <person name="Ma J."/>
        </authorList>
    </citation>
    <scope>NUCLEOTIDE SEQUENCE [LARGE SCALE GENOMIC DNA]</scope>
    <source>
        <strain evidence="3">JCM 3367</strain>
    </source>
</reference>
<name>A0ABP6AZ20_9ACTN</name>
<feature type="transmembrane region" description="Helical" evidence="1">
    <location>
        <begin position="12"/>
        <end position="35"/>
    </location>
</feature>
<evidence type="ECO:0000313" key="2">
    <source>
        <dbReference type="EMBL" id="GAA2526118.1"/>
    </source>
</evidence>
<evidence type="ECO:0000313" key="3">
    <source>
        <dbReference type="Proteomes" id="UP001499978"/>
    </source>
</evidence>
<dbReference type="RefSeq" id="WP_344172703.1">
    <property type="nucleotide sequence ID" value="NZ_BAAARY010000011.1"/>
</dbReference>
<protein>
    <submittedName>
        <fullName evidence="2">Uncharacterized protein</fullName>
    </submittedName>
</protein>
<keyword evidence="1" id="KW-1133">Transmembrane helix</keyword>
<keyword evidence="1" id="KW-0812">Transmembrane</keyword>
<dbReference type="NCBIfam" id="TIGR01167">
    <property type="entry name" value="LPXTG_anchor"/>
    <property type="match status" value="1"/>
</dbReference>
<gene>
    <name evidence="2" type="ORF">GCM10010201_26070</name>
</gene>
<keyword evidence="1" id="KW-0472">Membrane</keyword>
<keyword evidence="3" id="KW-1185">Reference proteome</keyword>
<comment type="caution">
    <text evidence="2">The sequence shown here is derived from an EMBL/GenBank/DDBJ whole genome shotgun (WGS) entry which is preliminary data.</text>
</comment>
<accession>A0ABP6AZ20</accession>